<dbReference type="InParanoid" id="G3GUE5"/>
<dbReference type="Proteomes" id="UP000001075">
    <property type="component" value="Unassembled WGS sequence"/>
</dbReference>
<reference evidence="3" key="1">
    <citation type="journal article" date="2011" name="Nat. Biotechnol.">
        <title>The genomic sequence of the Chinese hamster ovary (CHO)-K1 cell line.</title>
        <authorList>
            <person name="Xu X."/>
            <person name="Nagarajan H."/>
            <person name="Lewis N.E."/>
            <person name="Pan S."/>
            <person name="Cai Z."/>
            <person name="Liu X."/>
            <person name="Chen W."/>
            <person name="Xie M."/>
            <person name="Wang W."/>
            <person name="Hammond S."/>
            <person name="Andersen M.R."/>
            <person name="Neff N."/>
            <person name="Passarelli B."/>
            <person name="Koh W."/>
            <person name="Fan H.C."/>
            <person name="Wang J."/>
            <person name="Gui Y."/>
            <person name="Lee K.H."/>
            <person name="Betenbaugh M.J."/>
            <person name="Quake S.R."/>
            <person name="Famili I."/>
            <person name="Palsson B.O."/>
            <person name="Wang J."/>
        </authorList>
    </citation>
    <scope>NUCLEOTIDE SEQUENCE [LARGE SCALE GENOMIC DNA]</scope>
    <source>
        <strain evidence="3">CHO K1 cell line</strain>
    </source>
</reference>
<gene>
    <name evidence="2" type="ORF">I79_001303</name>
</gene>
<proteinExistence type="predicted"/>
<organism evidence="2 3">
    <name type="scientific">Cricetulus griseus</name>
    <name type="common">Chinese hamster</name>
    <name type="synonym">Cricetulus barabensis griseus</name>
    <dbReference type="NCBI Taxonomy" id="10029"/>
    <lineage>
        <taxon>Eukaryota</taxon>
        <taxon>Metazoa</taxon>
        <taxon>Chordata</taxon>
        <taxon>Craniata</taxon>
        <taxon>Vertebrata</taxon>
        <taxon>Euteleostomi</taxon>
        <taxon>Mammalia</taxon>
        <taxon>Eutheria</taxon>
        <taxon>Euarchontoglires</taxon>
        <taxon>Glires</taxon>
        <taxon>Rodentia</taxon>
        <taxon>Myomorpha</taxon>
        <taxon>Muroidea</taxon>
        <taxon>Cricetidae</taxon>
        <taxon>Cricetinae</taxon>
        <taxon>Cricetulus</taxon>
    </lineage>
</organism>
<feature type="compositionally biased region" description="Basic and acidic residues" evidence="1">
    <location>
        <begin position="54"/>
        <end position="99"/>
    </location>
</feature>
<name>G3GUE5_CRIGR</name>
<protein>
    <submittedName>
        <fullName evidence="2">Regulating synaptic membrane exocytosis protein 1</fullName>
    </submittedName>
</protein>
<dbReference type="STRING" id="10029.G3GUE5"/>
<feature type="compositionally biased region" description="Basic and acidic residues" evidence="1">
    <location>
        <begin position="127"/>
        <end position="138"/>
    </location>
</feature>
<evidence type="ECO:0000313" key="2">
    <source>
        <dbReference type="EMBL" id="EGV92898.1"/>
    </source>
</evidence>
<sequence>MFSLFAELYTSYIYYLVEDRKKAPGLSEQNGKGGLKSERKRVPKSAVQPGEGTAEERERKERRETRRLERGRSQDYPDRPEKREDGRAAEDEKQRKEEEYQTSSEEEGVSTPEYTSCEDVELESESVSEKGERGSEVKMRADACRGDARLGNLCALRTCAGEMFGDA</sequence>
<accession>G3GUE5</accession>
<dbReference type="AlphaFoldDB" id="G3GUE5"/>
<evidence type="ECO:0000313" key="3">
    <source>
        <dbReference type="Proteomes" id="UP000001075"/>
    </source>
</evidence>
<dbReference type="EMBL" id="JH000029">
    <property type="protein sequence ID" value="EGV92898.1"/>
    <property type="molecule type" value="Genomic_DNA"/>
</dbReference>
<feature type="region of interest" description="Disordered" evidence="1">
    <location>
        <begin position="20"/>
        <end position="138"/>
    </location>
</feature>
<feature type="compositionally biased region" description="Acidic residues" evidence="1">
    <location>
        <begin position="116"/>
        <end position="126"/>
    </location>
</feature>
<evidence type="ECO:0000256" key="1">
    <source>
        <dbReference type="SAM" id="MobiDB-lite"/>
    </source>
</evidence>